<dbReference type="Gene3D" id="3.90.220.20">
    <property type="entry name" value="DNA methylase specificity domains"/>
    <property type="match status" value="2"/>
</dbReference>
<gene>
    <name evidence="3" type="ORF">D0962_18080</name>
</gene>
<dbReference type="GO" id="GO:0003677">
    <property type="term" value="F:DNA binding"/>
    <property type="evidence" value="ECO:0007669"/>
    <property type="project" value="UniProtKB-KW"/>
</dbReference>
<evidence type="ECO:0000256" key="1">
    <source>
        <dbReference type="ARBA" id="ARBA00022747"/>
    </source>
</evidence>
<dbReference type="PANTHER" id="PTHR30408:SF12">
    <property type="entry name" value="TYPE I RESTRICTION ENZYME MJAVIII SPECIFICITY SUBUNIT"/>
    <property type="match status" value="1"/>
</dbReference>
<dbReference type="RefSeq" id="WP_163665131.1">
    <property type="nucleotide sequence ID" value="NZ_QZCE01000002.1"/>
</dbReference>
<keyword evidence="1" id="KW-0680">Restriction system</keyword>
<dbReference type="PANTHER" id="PTHR30408">
    <property type="entry name" value="TYPE-1 RESTRICTION ENZYME ECOKI SPECIFICITY PROTEIN"/>
    <property type="match status" value="1"/>
</dbReference>
<dbReference type="InterPro" id="IPR052021">
    <property type="entry name" value="Type-I_RS_S_subunit"/>
</dbReference>
<dbReference type="GO" id="GO:0004519">
    <property type="term" value="F:endonuclease activity"/>
    <property type="evidence" value="ECO:0007669"/>
    <property type="project" value="UniProtKB-KW"/>
</dbReference>
<dbReference type="Proteomes" id="UP000473574">
    <property type="component" value="Unassembled WGS sequence"/>
</dbReference>
<keyword evidence="3" id="KW-0378">Hydrolase</keyword>
<evidence type="ECO:0000256" key="2">
    <source>
        <dbReference type="ARBA" id="ARBA00023125"/>
    </source>
</evidence>
<keyword evidence="3" id="KW-0255">Endonuclease</keyword>
<dbReference type="SUPFAM" id="SSF116734">
    <property type="entry name" value="DNA methylase specificity domain"/>
    <property type="match status" value="2"/>
</dbReference>
<dbReference type="EMBL" id="QZCE01000002">
    <property type="protein sequence ID" value="NEZ64673.1"/>
    <property type="molecule type" value="Genomic_DNA"/>
</dbReference>
<protein>
    <submittedName>
        <fullName evidence="3">Restriction endonuclease subunit S</fullName>
    </submittedName>
</protein>
<evidence type="ECO:0000313" key="3">
    <source>
        <dbReference type="EMBL" id="NEZ64673.1"/>
    </source>
</evidence>
<name>A0A6M0S9B5_9CYAN</name>
<dbReference type="AlphaFoldDB" id="A0A6M0S9B5"/>
<sequence length="462" mass="51739">MVAVYLTESISSATVRALNYTPEVEAFRKRGDSENSLTLGELVSGMGESYGKVFVRYDCESGYGEELLTQSDMFASETCGRIIRGAAIPRLEQQRLSRWQVLIAGAGTLGETELYGRSIIVDKRLEGKIIGPHAIRLTFPEPGNDISLYAYAFLCSPTGIRLVRSTSYGTKILSLREDLLRSLPIPLSNKETLKKVAELIRTTVKEREKYLEEIQAARACVEALPEMQDAIAMCQERKGRCVVWDSKLSTMTGWTYASAGKALGYLQKKWKSRLGDVVERDGIYNGPRFARVSCLPPYGVDFLSQRDVFLIRPVPRRIRHPGFVDRLLFCPPGTLLLGGHGTLGEREIFGRVNIADESWIHTAFTQDILRIITSPHFSFLSYSYLSTLVGLRLMRSCAVGTKILSLRSDLIRALPFPEVSKELHQKINDHMQSAIQARLTAANAEKEAVRIIEEEVLPEWLA</sequence>
<accession>A0A6M0S9B5</accession>
<comment type="caution">
    <text evidence="3">The sequence shown here is derived from an EMBL/GenBank/DDBJ whole genome shotgun (WGS) entry which is preliminary data.</text>
</comment>
<keyword evidence="2" id="KW-0238">DNA-binding</keyword>
<organism evidence="3 4">
    <name type="scientific">Adonisia turfae CCMR0082</name>
    <dbReference type="NCBI Taxonomy" id="2304604"/>
    <lineage>
        <taxon>Bacteria</taxon>
        <taxon>Bacillati</taxon>
        <taxon>Cyanobacteriota</taxon>
        <taxon>Adonisia</taxon>
        <taxon>Adonisia turfae</taxon>
    </lineage>
</organism>
<proteinExistence type="predicted"/>
<dbReference type="GO" id="GO:0009307">
    <property type="term" value="P:DNA restriction-modification system"/>
    <property type="evidence" value="ECO:0007669"/>
    <property type="project" value="UniProtKB-KW"/>
</dbReference>
<keyword evidence="3" id="KW-0540">Nuclease</keyword>
<reference evidence="3 4" key="1">
    <citation type="journal article" date="2020" name="Microb. Ecol.">
        <title>Ecogenomics of the Marine Benthic Filamentous Cyanobacterium Adonisia.</title>
        <authorList>
            <person name="Walter J.M."/>
            <person name="Coutinho F.H."/>
            <person name="Leomil L."/>
            <person name="Hargreaves P.I."/>
            <person name="Campeao M.E."/>
            <person name="Vieira V.V."/>
            <person name="Silva B.S."/>
            <person name="Fistarol G.O."/>
            <person name="Salomon P.S."/>
            <person name="Sawabe T."/>
            <person name="Mino S."/>
            <person name="Hosokawa M."/>
            <person name="Miyashita H."/>
            <person name="Maruyama F."/>
            <person name="van Verk M.C."/>
            <person name="Dutilh B.E."/>
            <person name="Thompson C.C."/>
            <person name="Thompson F.L."/>
        </authorList>
    </citation>
    <scope>NUCLEOTIDE SEQUENCE [LARGE SCALE GENOMIC DNA]</scope>
    <source>
        <strain evidence="3 4">CCMR0082</strain>
    </source>
</reference>
<evidence type="ECO:0000313" key="4">
    <source>
        <dbReference type="Proteomes" id="UP000473574"/>
    </source>
</evidence>
<dbReference type="InterPro" id="IPR044946">
    <property type="entry name" value="Restrct_endonuc_typeI_TRD_sf"/>
</dbReference>